<comment type="caution">
    <text evidence="4">The sequence shown here is derived from an EMBL/GenBank/DDBJ whole genome shotgun (WGS) entry which is preliminary data.</text>
</comment>
<feature type="compositionally biased region" description="Polar residues" evidence="2">
    <location>
        <begin position="45"/>
        <end position="55"/>
    </location>
</feature>
<feature type="compositionally biased region" description="Polar residues" evidence="2">
    <location>
        <begin position="234"/>
        <end position="253"/>
    </location>
</feature>
<dbReference type="SUPFAM" id="SSF48371">
    <property type="entry name" value="ARM repeat"/>
    <property type="match status" value="1"/>
</dbReference>
<dbReference type="Proteomes" id="UP001161757">
    <property type="component" value="Unassembled WGS sequence"/>
</dbReference>
<feature type="region of interest" description="Disordered" evidence="2">
    <location>
        <begin position="32"/>
        <end position="64"/>
    </location>
</feature>
<name>A0AAN6EQ64_EXODE</name>
<evidence type="ECO:0000313" key="4">
    <source>
        <dbReference type="EMBL" id="KAJ8987820.1"/>
    </source>
</evidence>
<feature type="compositionally biased region" description="Low complexity" evidence="2">
    <location>
        <begin position="83"/>
        <end position="94"/>
    </location>
</feature>
<evidence type="ECO:0000256" key="1">
    <source>
        <dbReference type="ARBA" id="ARBA00006854"/>
    </source>
</evidence>
<dbReference type="Gene3D" id="1.25.10.10">
    <property type="entry name" value="Leucine-rich Repeat Variant"/>
    <property type="match status" value="1"/>
</dbReference>
<evidence type="ECO:0000313" key="5">
    <source>
        <dbReference type="Proteomes" id="UP001161757"/>
    </source>
</evidence>
<sequence>MEFPGARRKLNTYGKANRKILVHDIFGIGNESSQSTTASSTLSSLGQPQPRSSHALTPRVKRDTVATSTTRYILGGFEEKSNVVTTSTNTSARSSSREKSPSALFEIQTSDDDSSRPQGAKRPLKKRKAGSTMTIPTVGTSLKTLDKGSLFRTQSGDHNRVARKQGEADEVLRGQAIPLEASPAPKPKSQISKMKPTVKASAPTPGKPLTTRGAPSGSLAMSKKAANKGLRVGSDSSAQVSDDLSTNLVSRQSTPKRRRLASEDGSIDSPSPSDLQMTALRLTSDAHPQDLQISSDDEEMADVDQTSYPSVRTRKRLVDRLDAPTSRTPAKSASKSSLQSKRTPKQASSQPVSGTSSPGRAGAVPPLVRAETAPLGKPNIAPLGRPRATYARQRSYLSDMVDSLESHATSLSQPSSQQDYFSQRSFTDLGSQMDFVNEDSDDDDFAQIKSIHELRRGGAITKFDLDLQTIVEDIEADSKSLRIQALMQLNSKLVDSTFCRHFQDSGIFVRFLDCARDKLDDVSATLMALILQKMSSAESSSPKSCLLIWNALARLPLRLISESRSLSHVARDRSQNLSKSLVRDVVDFDQKLAENEERSSSVQAIFVRSLDSLLRSLVRQQEAIPQLPRALLDAVVRTLVKSEAELQRHKEVEARSETVQQSLSILEIASSNHQSLESGLSSARIAELGDAMASILRRTRQSQPLLEQSCLRLVVTLSNDEPKVCQAFTTQQLITTVFAAVEDRFSTLAGLAAREEEYDAAQLDSVILALGCLLNLTEGADTAREQMLCEDTSGKSLVDRLVDIFNSHVDQTSEAMTMQQTHVLVAFGYIAALLCTLCLNTKARQRISQTITGKGLSELFTQADTFLQHLQTVEAALAKDGGSPSGFTNRFTMVLETIKHDEMT</sequence>
<feature type="region of interest" description="Disordered" evidence="2">
    <location>
        <begin position="83"/>
        <end position="364"/>
    </location>
</feature>
<accession>A0AAN6EQ64</accession>
<proteinExistence type="inferred from homology"/>
<dbReference type="InterPro" id="IPR022771">
    <property type="entry name" value="WAPL_C"/>
</dbReference>
<dbReference type="InterPro" id="IPR011989">
    <property type="entry name" value="ARM-like"/>
</dbReference>
<organism evidence="4 5">
    <name type="scientific">Exophiala dermatitidis</name>
    <name type="common">Black yeast-like fungus</name>
    <name type="synonym">Wangiella dermatitidis</name>
    <dbReference type="NCBI Taxonomy" id="5970"/>
    <lineage>
        <taxon>Eukaryota</taxon>
        <taxon>Fungi</taxon>
        <taxon>Dikarya</taxon>
        <taxon>Ascomycota</taxon>
        <taxon>Pezizomycotina</taxon>
        <taxon>Eurotiomycetes</taxon>
        <taxon>Chaetothyriomycetidae</taxon>
        <taxon>Chaetothyriales</taxon>
        <taxon>Herpotrichiellaceae</taxon>
        <taxon>Exophiala</taxon>
    </lineage>
</organism>
<feature type="compositionally biased region" description="Basic and acidic residues" evidence="2">
    <location>
        <begin position="155"/>
        <end position="172"/>
    </location>
</feature>
<dbReference type="PANTHER" id="PTHR22100:SF13">
    <property type="entry name" value="WINGS APART-LIKE PROTEIN HOMOLOG"/>
    <property type="match status" value="1"/>
</dbReference>
<evidence type="ECO:0000259" key="3">
    <source>
        <dbReference type="Pfam" id="PF07814"/>
    </source>
</evidence>
<dbReference type="AlphaFoldDB" id="A0AAN6EQ64"/>
<dbReference type="InterPro" id="IPR039874">
    <property type="entry name" value="WAPL"/>
</dbReference>
<feature type="domain" description="Wings apart-like protein C-terminal" evidence="3">
    <location>
        <begin position="447"/>
        <end position="781"/>
    </location>
</feature>
<protein>
    <recommendedName>
        <fullName evidence="3">Wings apart-like protein C-terminal domain-containing protein</fullName>
    </recommendedName>
</protein>
<feature type="compositionally biased region" description="Polar residues" evidence="2">
    <location>
        <begin position="338"/>
        <end position="358"/>
    </location>
</feature>
<dbReference type="PANTHER" id="PTHR22100">
    <property type="entry name" value="WINGS APART-LIKE PROTEIN HOMOLOG"/>
    <property type="match status" value="1"/>
</dbReference>
<dbReference type="EMBL" id="JAJGCB010000022">
    <property type="protein sequence ID" value="KAJ8987820.1"/>
    <property type="molecule type" value="Genomic_DNA"/>
</dbReference>
<reference evidence="4" key="1">
    <citation type="submission" date="2023-01" db="EMBL/GenBank/DDBJ databases">
        <title>Exophiala dermititidis isolated from Cystic Fibrosis Patient.</title>
        <authorList>
            <person name="Kurbessoian T."/>
            <person name="Crocker A."/>
            <person name="Murante D."/>
            <person name="Hogan D.A."/>
            <person name="Stajich J.E."/>
        </authorList>
    </citation>
    <scope>NUCLEOTIDE SEQUENCE</scope>
    <source>
        <strain evidence="4">Ex8</strain>
    </source>
</reference>
<gene>
    <name evidence="4" type="ORF">HRR80_008175</name>
</gene>
<dbReference type="InterPro" id="IPR016024">
    <property type="entry name" value="ARM-type_fold"/>
</dbReference>
<feature type="compositionally biased region" description="Polar residues" evidence="2">
    <location>
        <begin position="131"/>
        <end position="143"/>
    </location>
</feature>
<evidence type="ECO:0000256" key="2">
    <source>
        <dbReference type="SAM" id="MobiDB-lite"/>
    </source>
</evidence>
<feature type="compositionally biased region" description="Low complexity" evidence="2">
    <location>
        <begin position="32"/>
        <end position="44"/>
    </location>
</feature>
<dbReference type="Pfam" id="PF07814">
    <property type="entry name" value="WAPL"/>
    <property type="match status" value="1"/>
</dbReference>
<comment type="similarity">
    <text evidence="1">Belongs to the WAPL family.</text>
</comment>